<evidence type="ECO:0000313" key="1">
    <source>
        <dbReference type="EMBL" id="VAW65858.1"/>
    </source>
</evidence>
<sequence>MISNDHIIISKCLKKRIHSLEDMLSSYKGSWHEEQEERYINIEEQDPLAIALGCSILFEIATDLNLHTIANLAELLRLKAIEKNNEENEMWDECFDQREKENNEYLEHKRRAQCQALTVANTRCGHKGTEIKTLTGSKVLLCKIHKDVIYNPKIRIPTWE</sequence>
<proteinExistence type="predicted"/>
<gene>
    <name evidence="1" type="ORF">MNBD_GAMMA11-3438</name>
</gene>
<dbReference type="EMBL" id="UOFG01000258">
    <property type="protein sequence ID" value="VAW65858.1"/>
    <property type="molecule type" value="Genomic_DNA"/>
</dbReference>
<organism evidence="1">
    <name type="scientific">hydrothermal vent metagenome</name>
    <dbReference type="NCBI Taxonomy" id="652676"/>
    <lineage>
        <taxon>unclassified sequences</taxon>
        <taxon>metagenomes</taxon>
        <taxon>ecological metagenomes</taxon>
    </lineage>
</organism>
<reference evidence="1" key="1">
    <citation type="submission" date="2018-06" db="EMBL/GenBank/DDBJ databases">
        <authorList>
            <person name="Zhirakovskaya E."/>
        </authorList>
    </citation>
    <scope>NUCLEOTIDE SEQUENCE</scope>
</reference>
<accession>A0A3B0XC37</accession>
<protein>
    <submittedName>
        <fullName evidence="1">Uncharacterized protein</fullName>
    </submittedName>
</protein>
<dbReference type="AlphaFoldDB" id="A0A3B0XC37"/>
<name>A0A3B0XC37_9ZZZZ</name>